<dbReference type="EMBL" id="BARV01020392">
    <property type="protein sequence ID" value="GAI26820.1"/>
    <property type="molecule type" value="Genomic_DNA"/>
</dbReference>
<dbReference type="AlphaFoldDB" id="X1NJ41"/>
<name>X1NJ41_9ZZZZ</name>
<proteinExistence type="predicted"/>
<protein>
    <submittedName>
        <fullName evidence="1">Uncharacterized protein</fullName>
    </submittedName>
</protein>
<feature type="non-terminal residue" evidence="1">
    <location>
        <position position="41"/>
    </location>
</feature>
<comment type="caution">
    <text evidence="1">The sequence shown here is derived from an EMBL/GenBank/DDBJ whole genome shotgun (WGS) entry which is preliminary data.</text>
</comment>
<gene>
    <name evidence="1" type="ORF">S06H3_34043</name>
</gene>
<evidence type="ECO:0000313" key="1">
    <source>
        <dbReference type="EMBL" id="GAI26820.1"/>
    </source>
</evidence>
<accession>X1NJ41</accession>
<organism evidence="1">
    <name type="scientific">marine sediment metagenome</name>
    <dbReference type="NCBI Taxonomy" id="412755"/>
    <lineage>
        <taxon>unclassified sequences</taxon>
        <taxon>metagenomes</taxon>
        <taxon>ecological metagenomes</taxon>
    </lineage>
</organism>
<reference evidence="1" key="1">
    <citation type="journal article" date="2014" name="Front. Microbiol.">
        <title>High frequency of phylogenetically diverse reductive dehalogenase-homologous genes in deep subseafloor sedimentary metagenomes.</title>
        <authorList>
            <person name="Kawai M."/>
            <person name="Futagami T."/>
            <person name="Toyoda A."/>
            <person name="Takaki Y."/>
            <person name="Nishi S."/>
            <person name="Hori S."/>
            <person name="Arai W."/>
            <person name="Tsubouchi T."/>
            <person name="Morono Y."/>
            <person name="Uchiyama I."/>
            <person name="Ito T."/>
            <person name="Fujiyama A."/>
            <person name="Inagaki F."/>
            <person name="Takami H."/>
        </authorList>
    </citation>
    <scope>NUCLEOTIDE SEQUENCE</scope>
    <source>
        <strain evidence="1">Expedition CK06-06</strain>
    </source>
</reference>
<sequence>MKTPVTQFSIDAVRSGKIQARFLGRKGPYSAQDGNIIFWEF</sequence>